<name>A0A010ZYN3_9ACTN</name>
<dbReference type="EMBL" id="JFBT01000001">
    <property type="protein sequence ID" value="EXG82302.1"/>
    <property type="molecule type" value="Genomic_DNA"/>
</dbReference>
<protein>
    <submittedName>
        <fullName evidence="1">Uncharacterized protein</fullName>
    </submittedName>
</protein>
<dbReference type="HOGENOM" id="CLU_3355694_0_0_11"/>
<reference evidence="1 2" key="1">
    <citation type="submission" date="2013-07" db="EMBL/GenBank/DDBJ databases">
        <authorList>
            <consortium name="DOE Joint Genome Institute"/>
            <person name="Eisen J."/>
            <person name="Huntemann M."/>
            <person name="Han J."/>
            <person name="Chen A."/>
            <person name="Kyrpides N."/>
            <person name="Mavromatis K."/>
            <person name="Markowitz V."/>
            <person name="Palaniappan K."/>
            <person name="Ivanova N."/>
            <person name="Schaumberg A."/>
            <person name="Pati A."/>
            <person name="Liolios K."/>
            <person name="Nordberg H.P."/>
            <person name="Cantor M.N."/>
            <person name="Hua S.X."/>
            <person name="Woyke T."/>
        </authorList>
    </citation>
    <scope>NUCLEOTIDE SEQUENCE [LARGE SCALE GENOMIC DNA]</scope>
    <source>
        <strain evidence="1 2">DSM 44712</strain>
    </source>
</reference>
<evidence type="ECO:0000313" key="1">
    <source>
        <dbReference type="EMBL" id="EXG82302.1"/>
    </source>
</evidence>
<evidence type="ECO:0000313" key="2">
    <source>
        <dbReference type="Proteomes" id="UP000021053"/>
    </source>
</evidence>
<gene>
    <name evidence="1" type="ORF">CryarDRAFT_3468</name>
</gene>
<keyword evidence="2" id="KW-1185">Reference proteome</keyword>
<sequence length="36" mass="4319">MKPRRTWKKSTVQCLDARPEISAYSGDDQLWPKRNR</sequence>
<dbReference type="AlphaFoldDB" id="A0A010ZYN3"/>
<accession>A0A010ZYN3</accession>
<organism evidence="1 2">
    <name type="scientific">Cryptosporangium arvum DSM 44712</name>
    <dbReference type="NCBI Taxonomy" id="927661"/>
    <lineage>
        <taxon>Bacteria</taxon>
        <taxon>Bacillati</taxon>
        <taxon>Actinomycetota</taxon>
        <taxon>Actinomycetes</taxon>
        <taxon>Cryptosporangiales</taxon>
        <taxon>Cryptosporangiaceae</taxon>
        <taxon>Cryptosporangium</taxon>
    </lineage>
</organism>
<comment type="caution">
    <text evidence="1">The sequence shown here is derived from an EMBL/GenBank/DDBJ whole genome shotgun (WGS) entry which is preliminary data.</text>
</comment>
<proteinExistence type="predicted"/>
<dbReference type="Proteomes" id="UP000021053">
    <property type="component" value="Unassembled WGS sequence"/>
</dbReference>